<reference evidence="2 3" key="1">
    <citation type="submission" date="2017-07" db="EMBL/GenBank/DDBJ databases">
        <title>Virgibacillus sp. LM2416.</title>
        <authorList>
            <person name="Tak E.J."/>
            <person name="Bae J.-W."/>
        </authorList>
    </citation>
    <scope>NUCLEOTIDE SEQUENCE [LARGE SCALE GENOMIC DNA]</scope>
    <source>
        <strain evidence="2 3">LM2416</strain>
    </source>
</reference>
<dbReference type="EMBL" id="CP022315">
    <property type="protein sequence ID" value="ASK60947.1"/>
    <property type="molecule type" value="Genomic_DNA"/>
</dbReference>
<sequence length="122" mass="13321">MGIKLIKIAVVYFLIGISLGLYMSAAHVFNLATVHVHINLLGWVSLSIAGIFYILFPNLTRTSAARIHFWLHNIGLPIMMASIALAILGAGQIFFLFATIGGILTVLGIFFFGYNILQNLGK</sequence>
<dbReference type="Proteomes" id="UP000198312">
    <property type="component" value="Chromosome"/>
</dbReference>
<dbReference type="KEGG" id="vil:CFK37_01330"/>
<dbReference type="InterPro" id="IPR036927">
    <property type="entry name" value="Cyt_c_oxase-like_su1_sf"/>
</dbReference>
<dbReference type="RefSeq" id="WP_089060224.1">
    <property type="nucleotide sequence ID" value="NZ_CP022315.1"/>
</dbReference>
<organism evidence="2 3">
    <name type="scientific">Virgibacillus phasianinus</name>
    <dbReference type="NCBI Taxonomy" id="2017483"/>
    <lineage>
        <taxon>Bacteria</taxon>
        <taxon>Bacillati</taxon>
        <taxon>Bacillota</taxon>
        <taxon>Bacilli</taxon>
        <taxon>Bacillales</taxon>
        <taxon>Bacillaceae</taxon>
        <taxon>Virgibacillus</taxon>
    </lineage>
</organism>
<protein>
    <submittedName>
        <fullName evidence="2">Cytochrome-c oxidase</fullName>
    </submittedName>
</protein>
<accession>A0A220TYR9</accession>
<feature type="transmembrane region" description="Helical" evidence="1">
    <location>
        <begin position="9"/>
        <end position="30"/>
    </location>
</feature>
<keyword evidence="1" id="KW-1133">Transmembrane helix</keyword>
<feature type="transmembrane region" description="Helical" evidence="1">
    <location>
        <begin position="94"/>
        <end position="117"/>
    </location>
</feature>
<dbReference type="SUPFAM" id="SSF81442">
    <property type="entry name" value="Cytochrome c oxidase subunit I-like"/>
    <property type="match status" value="1"/>
</dbReference>
<gene>
    <name evidence="2" type="ORF">CFK37_01330</name>
</gene>
<keyword evidence="1" id="KW-0472">Membrane</keyword>
<dbReference type="OrthoDB" id="9808748at2"/>
<evidence type="ECO:0000313" key="3">
    <source>
        <dbReference type="Proteomes" id="UP000198312"/>
    </source>
</evidence>
<feature type="transmembrane region" description="Helical" evidence="1">
    <location>
        <begin position="36"/>
        <end position="56"/>
    </location>
</feature>
<evidence type="ECO:0000256" key="1">
    <source>
        <dbReference type="SAM" id="Phobius"/>
    </source>
</evidence>
<keyword evidence="1" id="KW-0812">Transmembrane</keyword>
<feature type="transmembrane region" description="Helical" evidence="1">
    <location>
        <begin position="68"/>
        <end position="88"/>
    </location>
</feature>
<name>A0A220TYR9_9BACI</name>
<evidence type="ECO:0000313" key="2">
    <source>
        <dbReference type="EMBL" id="ASK60947.1"/>
    </source>
</evidence>
<dbReference type="AlphaFoldDB" id="A0A220TYR9"/>
<dbReference type="Gene3D" id="1.20.210.10">
    <property type="entry name" value="Cytochrome c oxidase-like, subunit I domain"/>
    <property type="match status" value="1"/>
</dbReference>
<proteinExistence type="predicted"/>
<keyword evidence="3" id="KW-1185">Reference proteome</keyword>